<evidence type="ECO:0008006" key="3">
    <source>
        <dbReference type="Google" id="ProtNLM"/>
    </source>
</evidence>
<reference evidence="1 2" key="1">
    <citation type="submission" date="2011-08" db="EMBL/GenBank/DDBJ databases">
        <title>The Genome Sequence of Plasmodium vivax Brazil I.</title>
        <authorList>
            <consortium name="The Broad Institute Genome Sequencing Platform"/>
            <consortium name="The Broad Institute Genome Sequencing Center for Infectious Disease"/>
            <person name="Neafsey D."/>
            <person name="Carlton J."/>
            <person name="Barnwell J."/>
            <person name="Collins W."/>
            <person name="Escalante A."/>
            <person name="Mullikin J."/>
            <person name="Saul A."/>
            <person name="Guigo R."/>
            <person name="Camara F."/>
            <person name="Young S.K."/>
            <person name="Zeng Q."/>
            <person name="Gargeya S."/>
            <person name="Fitzgerald M."/>
            <person name="Haas B."/>
            <person name="Abouelleil A."/>
            <person name="Alvarado L."/>
            <person name="Arachchi H.M."/>
            <person name="Berlin A."/>
            <person name="Brown A."/>
            <person name="Chapman S.B."/>
            <person name="Chen Z."/>
            <person name="Dunbar C."/>
            <person name="Freedman E."/>
            <person name="Gearin G."/>
            <person name="Gellesch M."/>
            <person name="Goldberg J."/>
            <person name="Griggs A."/>
            <person name="Gujja S."/>
            <person name="Heiman D."/>
            <person name="Howarth C."/>
            <person name="Larson L."/>
            <person name="Lui A."/>
            <person name="MacDonald P.J.P."/>
            <person name="Montmayeur A."/>
            <person name="Murphy C."/>
            <person name="Neiman D."/>
            <person name="Pearson M."/>
            <person name="Priest M."/>
            <person name="Roberts A."/>
            <person name="Saif S."/>
            <person name="Shea T."/>
            <person name="Shenoy N."/>
            <person name="Sisk P."/>
            <person name="Stolte C."/>
            <person name="Sykes S."/>
            <person name="Wortman J."/>
            <person name="Nusbaum C."/>
            <person name="Birren B."/>
        </authorList>
    </citation>
    <scope>NUCLEOTIDE SEQUENCE [LARGE SCALE GENOMIC DNA]</scope>
    <source>
        <strain evidence="1 2">Brazil I</strain>
    </source>
</reference>
<dbReference type="EMBL" id="KQ234759">
    <property type="protein sequence ID" value="KMZ88648.1"/>
    <property type="molecule type" value="Genomic_DNA"/>
</dbReference>
<organism evidence="1 2">
    <name type="scientific">Plasmodium vivax (strain Brazil I)</name>
    <dbReference type="NCBI Taxonomy" id="1033975"/>
    <lineage>
        <taxon>Eukaryota</taxon>
        <taxon>Sar</taxon>
        <taxon>Alveolata</taxon>
        <taxon>Apicomplexa</taxon>
        <taxon>Aconoidasida</taxon>
        <taxon>Haemosporida</taxon>
        <taxon>Plasmodiidae</taxon>
        <taxon>Plasmodium</taxon>
        <taxon>Plasmodium (Plasmodium)</taxon>
    </lineage>
</organism>
<evidence type="ECO:0000313" key="1">
    <source>
        <dbReference type="EMBL" id="KMZ88648.1"/>
    </source>
</evidence>
<gene>
    <name evidence="1" type="ORF">PVBG_06010</name>
</gene>
<dbReference type="AlphaFoldDB" id="A0A0J9VNB2"/>
<dbReference type="Proteomes" id="UP000053327">
    <property type="component" value="Unassembled WGS sequence"/>
</dbReference>
<name>A0A0J9VNB2_PLAV1</name>
<sequence length="298" mass="35037">MDCSPHIRNDSYDFFKNIDNYTNYEENIQSALTHDITQCCTSVMNWGITLRNNERAKNICENFFKIYNILPKETEYKKKNWGFLNYWLNFELGQVNKNICVNEFYDDMENYCFNKIEGVFTENLLYNVKKGDLNKMKLLYGLYENYKKLDNILNSGQQDNPHLLLELSTKCCTYYVEANYFCKSEDNEFCIQLENFTTKYEGLYSKLNGKSLEYSNNFIKLSECKNTNVISTALIGTTVGLVPLLFTPLRQFINSNKGKLTQDYRNNDDEMRNIMLMDQGSEHISSQQGTYNIKYHSV</sequence>
<proteinExistence type="predicted"/>
<protein>
    <recommendedName>
        <fullName evidence="3">VIR protein</fullName>
    </recommendedName>
</protein>
<evidence type="ECO:0000313" key="2">
    <source>
        <dbReference type="Proteomes" id="UP000053327"/>
    </source>
</evidence>
<dbReference type="OrthoDB" id="10385617at2759"/>
<accession>A0A0J9VNB2</accession>